<sequence length="337" mass="36307">MGFLRPNNAVGLDIDTAEIRAVELSGSTQSPKLVRFGRMPLPGGAVIEGMIANPGMVEDALHQLWSDAGFSSREVILGVSNQGVLVRFATFPKVAGKKVDKLIRFQAQEHIPFPLDSVVLDYIIVGEATGDVGDVLEVLLVAGKRDMLNIFIEVASGADLKVKDIDVLPLALQQVLPSDDRRGTGAIINIANELSSILVLENETPRFARIIPAGLQAATEFFNCSLNEVVPVTTASKIVWSEDAVSAWGDTLTNEINSSLNYYQTQHKGAAIEKIFLSGRGARMDGLAERLKENLGLRVAVIRPLDRIDVPAKNIGISSVAQDFTVSVALARRGLEV</sequence>
<dbReference type="PANTHER" id="PTHR32432">
    <property type="entry name" value="CELL DIVISION PROTEIN FTSA-RELATED"/>
    <property type="match status" value="1"/>
</dbReference>
<dbReference type="PIRSF" id="PIRSF019169">
    <property type="entry name" value="PilM"/>
    <property type="match status" value="1"/>
</dbReference>
<dbReference type="Gene3D" id="3.30.420.40">
    <property type="match status" value="2"/>
</dbReference>
<protein>
    <submittedName>
        <fullName evidence="2">Type IV pilus assembly protein PilM</fullName>
    </submittedName>
</protein>
<dbReference type="Pfam" id="PF11104">
    <property type="entry name" value="PilM_2"/>
    <property type="match status" value="1"/>
</dbReference>
<name>A0A0B7MHH3_9FIRM</name>
<evidence type="ECO:0000259" key="1">
    <source>
        <dbReference type="SMART" id="SM00842"/>
    </source>
</evidence>
<reference evidence="3" key="1">
    <citation type="submission" date="2015-01" db="EMBL/GenBank/DDBJ databases">
        <authorList>
            <person name="Manzoor Shahid"/>
            <person name="Zubair Saima"/>
        </authorList>
    </citation>
    <scope>NUCLEOTIDE SEQUENCE [LARGE SCALE GENOMIC DNA]</scope>
    <source>
        <strain evidence="3">Sp3</strain>
    </source>
</reference>
<gene>
    <name evidence="2" type="ORF">SSCH_1170020</name>
</gene>
<dbReference type="CDD" id="cd24049">
    <property type="entry name" value="ASKHA_NBD_PilM"/>
    <property type="match status" value="1"/>
</dbReference>
<proteinExistence type="predicted"/>
<dbReference type="SUPFAM" id="SSF53067">
    <property type="entry name" value="Actin-like ATPase domain"/>
    <property type="match status" value="2"/>
</dbReference>
<dbReference type="Gene3D" id="3.30.1490.300">
    <property type="match status" value="1"/>
</dbReference>
<evidence type="ECO:0000313" key="2">
    <source>
        <dbReference type="EMBL" id="CEO87663.1"/>
    </source>
</evidence>
<evidence type="ECO:0000313" key="3">
    <source>
        <dbReference type="Proteomes" id="UP000046155"/>
    </source>
</evidence>
<dbReference type="Proteomes" id="UP000046155">
    <property type="component" value="Unassembled WGS sequence"/>
</dbReference>
<accession>A0A0B7MHH3</accession>
<organism evidence="2 3">
    <name type="scientific">Syntrophaceticus schinkii</name>
    <dbReference type="NCBI Taxonomy" id="499207"/>
    <lineage>
        <taxon>Bacteria</taxon>
        <taxon>Bacillati</taxon>
        <taxon>Bacillota</taxon>
        <taxon>Clostridia</taxon>
        <taxon>Thermoanaerobacterales</taxon>
        <taxon>Thermoanaerobacterales Family III. Incertae Sedis</taxon>
        <taxon>Syntrophaceticus</taxon>
    </lineage>
</organism>
<dbReference type="InterPro" id="IPR050696">
    <property type="entry name" value="FtsA/MreB"/>
</dbReference>
<dbReference type="InterPro" id="IPR005883">
    <property type="entry name" value="PilM"/>
</dbReference>
<dbReference type="NCBIfam" id="TIGR01175">
    <property type="entry name" value="pilM"/>
    <property type="match status" value="1"/>
</dbReference>
<dbReference type="GO" id="GO:0051301">
    <property type="term" value="P:cell division"/>
    <property type="evidence" value="ECO:0007669"/>
    <property type="project" value="InterPro"/>
</dbReference>
<dbReference type="InterPro" id="IPR003494">
    <property type="entry name" value="SHS2_FtsA"/>
</dbReference>
<dbReference type="InterPro" id="IPR043129">
    <property type="entry name" value="ATPase_NBD"/>
</dbReference>
<dbReference type="EMBL" id="CDRZ01000021">
    <property type="protein sequence ID" value="CEO87663.1"/>
    <property type="molecule type" value="Genomic_DNA"/>
</dbReference>
<feature type="domain" description="SHS2" evidence="1">
    <location>
        <begin position="9"/>
        <end position="176"/>
    </location>
</feature>
<dbReference type="PANTHER" id="PTHR32432:SF3">
    <property type="entry name" value="ETHANOLAMINE UTILIZATION PROTEIN EUTJ"/>
    <property type="match status" value="1"/>
</dbReference>
<dbReference type="OrthoDB" id="1803742at2"/>
<dbReference type="SMART" id="SM00842">
    <property type="entry name" value="FtsA"/>
    <property type="match status" value="1"/>
</dbReference>
<dbReference type="RefSeq" id="WP_052835194.1">
    <property type="nucleotide sequence ID" value="NZ_CDRZ01000021.1"/>
</dbReference>
<dbReference type="AlphaFoldDB" id="A0A0B7MHH3"/>
<keyword evidence="3" id="KW-1185">Reference proteome</keyword>